<feature type="region of interest" description="Disordered" evidence="1">
    <location>
        <begin position="151"/>
        <end position="194"/>
    </location>
</feature>
<evidence type="ECO:0000313" key="4">
    <source>
        <dbReference type="Proteomes" id="UP000198736"/>
    </source>
</evidence>
<dbReference type="OrthoDB" id="9796207at2"/>
<gene>
    <name evidence="3" type="ORF">COMA2_10039</name>
</gene>
<keyword evidence="2" id="KW-0732">Signal</keyword>
<feature type="signal peptide" evidence="2">
    <location>
        <begin position="1"/>
        <end position="20"/>
    </location>
</feature>
<keyword evidence="4" id="KW-1185">Reference proteome</keyword>
<name>A0A0S4L6B4_9BACT</name>
<accession>A0A0S4L6B4</accession>
<dbReference type="STRING" id="1742973.COMA2_10039"/>
<evidence type="ECO:0000313" key="3">
    <source>
        <dbReference type="EMBL" id="CUS31316.1"/>
    </source>
</evidence>
<dbReference type="Proteomes" id="UP000198736">
    <property type="component" value="Unassembled WGS sequence"/>
</dbReference>
<dbReference type="AlphaFoldDB" id="A0A0S4L6B4"/>
<evidence type="ECO:0000256" key="2">
    <source>
        <dbReference type="SAM" id="SignalP"/>
    </source>
</evidence>
<protein>
    <submittedName>
        <fullName evidence="3">Uncharacterized protein</fullName>
    </submittedName>
</protein>
<feature type="chain" id="PRO_5006623758" evidence="2">
    <location>
        <begin position="21"/>
        <end position="292"/>
    </location>
</feature>
<reference evidence="4" key="1">
    <citation type="submission" date="2015-10" db="EMBL/GenBank/DDBJ databases">
        <authorList>
            <person name="Luecker S."/>
            <person name="Luecker S."/>
        </authorList>
    </citation>
    <scope>NUCLEOTIDE SEQUENCE [LARGE SCALE GENOMIC DNA]</scope>
</reference>
<proteinExistence type="predicted"/>
<organism evidence="3 4">
    <name type="scientific">Candidatus Nitrospira nitrificans</name>
    <dbReference type="NCBI Taxonomy" id="1742973"/>
    <lineage>
        <taxon>Bacteria</taxon>
        <taxon>Pseudomonadati</taxon>
        <taxon>Nitrospirota</taxon>
        <taxon>Nitrospiria</taxon>
        <taxon>Nitrospirales</taxon>
        <taxon>Nitrospiraceae</taxon>
        <taxon>Nitrospira</taxon>
    </lineage>
</organism>
<feature type="region of interest" description="Disordered" evidence="1">
    <location>
        <begin position="232"/>
        <end position="270"/>
    </location>
</feature>
<dbReference type="RefSeq" id="WP_090893565.1">
    <property type="nucleotide sequence ID" value="NZ_CZPZ01000001.1"/>
</dbReference>
<evidence type="ECO:0000256" key="1">
    <source>
        <dbReference type="SAM" id="MobiDB-lite"/>
    </source>
</evidence>
<sequence length="292" mass="31979">MRFLFPVPVLSFAICLLANACGLTNTKVVDEMLVDNPRGAVFLQKAEDGWFGTAHPLAMSPAFLASVFRGVHVKATERGQNYESPVFSDDDTEFLTPLISTALSQAVRSQVVGFRVSRDTDMGSETTGGILYIQGRLLHLTFTHYRAQRDRASPAGMSARIDPNPTGLNTRQLGFVPESARRSSRNTQPDVTKTPPIASLVIEYEAIPAWLAPSSTQPQPQLDQAPVIPRHNQSIHSTRDAAASHNTHVAPGTENSVQAPGSGKETELETLKEKVRTLQRRLLELEGNTQRK</sequence>
<dbReference type="EMBL" id="CZPZ01000001">
    <property type="protein sequence ID" value="CUS31316.1"/>
    <property type="molecule type" value="Genomic_DNA"/>
</dbReference>